<sequence length="398" mass="45840">MFKKLNFKKFNIFKFFTYFIILAMLLIVFNYYINVSYSNIMNNFYTEFSSGNFKTAKEILSDNKIINVLKKNSQSSDLNKYFTSVIDTLCKDLKINSITKYQALVYLNEINSYNILNSSLDKLILVLDENYCPSTSHGYNSILELANEAFDNNNFSYAIKLLKKIPTSEEYYHAKAENMLEKCRNKYRNNLIAEAEKLSDNEYFSKAIDLLSNYDTSILPADDEKINIKISEIDDKRTDYLAAITYSDDEAATNLISTTINSTNINTLNISSNTPYLIHVDINNQTVSIYNGYTNNWSLVNKYICSTGIAGEDTPMGIFTVTNRGEWFYSKDYGQGGKYWVQFLGDYLFHSLPYDENQNQILDYTLGTPSSHGCIRLNTEDAKWIYDTIDDDTKVIIN</sequence>
<feature type="active site" description="Proton donor/acceptor" evidence="6">
    <location>
        <position position="350"/>
    </location>
</feature>
<dbReference type="GO" id="GO:0016740">
    <property type="term" value="F:transferase activity"/>
    <property type="evidence" value="ECO:0007669"/>
    <property type="project" value="UniProtKB-KW"/>
</dbReference>
<keyword evidence="10" id="KW-1185">Reference proteome</keyword>
<keyword evidence="2" id="KW-0808">Transferase</keyword>
<proteinExistence type="predicted"/>
<evidence type="ECO:0000313" key="10">
    <source>
        <dbReference type="Proteomes" id="UP000662088"/>
    </source>
</evidence>
<evidence type="ECO:0000313" key="9">
    <source>
        <dbReference type="EMBL" id="MBC5640372.1"/>
    </source>
</evidence>
<keyword evidence="7" id="KW-0812">Transmembrane</keyword>
<organism evidence="9 10">
    <name type="scientific">Clostridium lentum</name>
    <dbReference type="NCBI Taxonomy" id="2763037"/>
    <lineage>
        <taxon>Bacteria</taxon>
        <taxon>Bacillati</taxon>
        <taxon>Bacillota</taxon>
        <taxon>Clostridia</taxon>
        <taxon>Eubacteriales</taxon>
        <taxon>Clostridiaceae</taxon>
        <taxon>Clostridium</taxon>
    </lineage>
</organism>
<dbReference type="InterPro" id="IPR005490">
    <property type="entry name" value="LD_TPept_cat_dom"/>
</dbReference>
<dbReference type="PROSITE" id="PS52029">
    <property type="entry name" value="LD_TPASE"/>
    <property type="match status" value="1"/>
</dbReference>
<gene>
    <name evidence="9" type="ORF">H8R92_08055</name>
</gene>
<dbReference type="Pfam" id="PF03734">
    <property type="entry name" value="YkuD"/>
    <property type="match status" value="1"/>
</dbReference>
<dbReference type="GO" id="GO:0005576">
    <property type="term" value="C:extracellular region"/>
    <property type="evidence" value="ECO:0007669"/>
    <property type="project" value="TreeGrafter"/>
</dbReference>
<dbReference type="PANTHER" id="PTHR30582">
    <property type="entry name" value="L,D-TRANSPEPTIDASE"/>
    <property type="match status" value="1"/>
</dbReference>
<evidence type="ECO:0000256" key="2">
    <source>
        <dbReference type="ARBA" id="ARBA00022679"/>
    </source>
</evidence>
<evidence type="ECO:0000256" key="3">
    <source>
        <dbReference type="ARBA" id="ARBA00022960"/>
    </source>
</evidence>
<reference evidence="9" key="1">
    <citation type="submission" date="2020-08" db="EMBL/GenBank/DDBJ databases">
        <title>Genome public.</title>
        <authorList>
            <person name="Liu C."/>
            <person name="Sun Q."/>
        </authorList>
    </citation>
    <scope>NUCLEOTIDE SEQUENCE</scope>
    <source>
        <strain evidence="9">NSJ-42</strain>
    </source>
</reference>
<dbReference type="GO" id="GO:0071972">
    <property type="term" value="F:peptidoglycan L,D-transpeptidase activity"/>
    <property type="evidence" value="ECO:0007669"/>
    <property type="project" value="TreeGrafter"/>
</dbReference>
<dbReference type="GO" id="GO:0018104">
    <property type="term" value="P:peptidoglycan-protein cross-linking"/>
    <property type="evidence" value="ECO:0007669"/>
    <property type="project" value="TreeGrafter"/>
</dbReference>
<dbReference type="RefSeq" id="WP_186835161.1">
    <property type="nucleotide sequence ID" value="NZ_JACOOQ010000012.1"/>
</dbReference>
<keyword evidence="4 6" id="KW-0573">Peptidoglycan synthesis</keyword>
<dbReference type="InterPro" id="IPR050979">
    <property type="entry name" value="LD-transpeptidase"/>
</dbReference>
<dbReference type="SUPFAM" id="SSF141523">
    <property type="entry name" value="L,D-transpeptidase catalytic domain-like"/>
    <property type="match status" value="1"/>
</dbReference>
<keyword evidence="7" id="KW-1133">Transmembrane helix</keyword>
<dbReference type="CDD" id="cd16913">
    <property type="entry name" value="YkuD_like"/>
    <property type="match status" value="1"/>
</dbReference>
<dbReference type="EMBL" id="JACOOQ010000012">
    <property type="protein sequence ID" value="MBC5640372.1"/>
    <property type="molecule type" value="Genomic_DNA"/>
</dbReference>
<keyword evidence="7" id="KW-0472">Membrane</keyword>
<feature type="active site" description="Nucleophile" evidence="6">
    <location>
        <position position="374"/>
    </location>
</feature>
<dbReference type="GO" id="GO:0071555">
    <property type="term" value="P:cell wall organization"/>
    <property type="evidence" value="ECO:0007669"/>
    <property type="project" value="UniProtKB-UniRule"/>
</dbReference>
<dbReference type="AlphaFoldDB" id="A0A8I0ADZ1"/>
<keyword evidence="3 6" id="KW-0133">Cell shape</keyword>
<dbReference type="UniPathway" id="UPA00219"/>
<feature type="domain" description="L,D-TPase catalytic" evidence="8">
    <location>
        <begin position="276"/>
        <end position="398"/>
    </location>
</feature>
<evidence type="ECO:0000256" key="6">
    <source>
        <dbReference type="PROSITE-ProRule" id="PRU01373"/>
    </source>
</evidence>
<dbReference type="Proteomes" id="UP000662088">
    <property type="component" value="Unassembled WGS sequence"/>
</dbReference>
<evidence type="ECO:0000256" key="5">
    <source>
        <dbReference type="ARBA" id="ARBA00023316"/>
    </source>
</evidence>
<comment type="caution">
    <text evidence="9">The sequence shown here is derived from an EMBL/GenBank/DDBJ whole genome shotgun (WGS) entry which is preliminary data.</text>
</comment>
<dbReference type="PANTHER" id="PTHR30582:SF2">
    <property type="entry name" value="L,D-TRANSPEPTIDASE YCIB-RELATED"/>
    <property type="match status" value="1"/>
</dbReference>
<protein>
    <submittedName>
        <fullName evidence="9">L,D-transpeptidase</fullName>
    </submittedName>
</protein>
<evidence type="ECO:0000259" key="8">
    <source>
        <dbReference type="PROSITE" id="PS52029"/>
    </source>
</evidence>
<dbReference type="InterPro" id="IPR038063">
    <property type="entry name" value="Transpep_catalytic_dom"/>
</dbReference>
<dbReference type="Gene3D" id="2.40.440.10">
    <property type="entry name" value="L,D-transpeptidase catalytic domain-like"/>
    <property type="match status" value="1"/>
</dbReference>
<keyword evidence="5 6" id="KW-0961">Cell wall biogenesis/degradation</keyword>
<evidence type="ECO:0000256" key="1">
    <source>
        <dbReference type="ARBA" id="ARBA00004752"/>
    </source>
</evidence>
<dbReference type="GO" id="GO:0008360">
    <property type="term" value="P:regulation of cell shape"/>
    <property type="evidence" value="ECO:0007669"/>
    <property type="project" value="UniProtKB-UniRule"/>
</dbReference>
<evidence type="ECO:0000256" key="4">
    <source>
        <dbReference type="ARBA" id="ARBA00022984"/>
    </source>
</evidence>
<name>A0A8I0ADZ1_9CLOT</name>
<feature type="transmembrane region" description="Helical" evidence="7">
    <location>
        <begin position="12"/>
        <end position="33"/>
    </location>
</feature>
<evidence type="ECO:0000256" key="7">
    <source>
        <dbReference type="SAM" id="Phobius"/>
    </source>
</evidence>
<accession>A0A8I0ADZ1</accession>
<comment type="pathway">
    <text evidence="1 6">Cell wall biogenesis; peptidoglycan biosynthesis.</text>
</comment>